<dbReference type="EMBL" id="UGHK01000002">
    <property type="protein sequence ID" value="STO71581.1"/>
    <property type="molecule type" value="Genomic_DNA"/>
</dbReference>
<organism evidence="2 4">
    <name type="scientific">Avibacterium paragallinarum</name>
    <name type="common">Haemophilus gallinarum</name>
    <dbReference type="NCBI Taxonomy" id="728"/>
    <lineage>
        <taxon>Bacteria</taxon>
        <taxon>Pseudomonadati</taxon>
        <taxon>Pseudomonadota</taxon>
        <taxon>Gammaproteobacteria</taxon>
        <taxon>Pasteurellales</taxon>
        <taxon>Pasteurellaceae</taxon>
        <taxon>Avibacterium</taxon>
    </lineage>
</organism>
<evidence type="ECO:0000313" key="2">
    <source>
        <dbReference type="EMBL" id="SUU97027.1"/>
    </source>
</evidence>
<dbReference type="EMBL" id="UFSW01000001">
    <property type="protein sequence ID" value="SUU97027.1"/>
    <property type="molecule type" value="Genomic_DNA"/>
</dbReference>
<dbReference type="AlphaFoldDB" id="A0A380X2X9"/>
<dbReference type="Proteomes" id="UP000254465">
    <property type="component" value="Unassembled WGS sequence"/>
</dbReference>
<evidence type="ECO:0000313" key="1">
    <source>
        <dbReference type="EMBL" id="STO71581.1"/>
    </source>
</evidence>
<reference evidence="3 4" key="1">
    <citation type="submission" date="2018-06" db="EMBL/GenBank/DDBJ databases">
        <authorList>
            <consortium name="Pathogen Informatics"/>
            <person name="Doyle S."/>
        </authorList>
    </citation>
    <scope>NUCLEOTIDE SEQUENCE [LARGE SCALE GENOMIC DNA]</scope>
    <source>
        <strain evidence="2 4">NCTC10926</strain>
        <strain evidence="1 3">NCTC11296</strain>
    </source>
</reference>
<sequence>MELAWACLVDGQKQLIEWDSGVGKAYFEMFPPLIDYAQALLFSKRDSLCFYYQTEK</sequence>
<protein>
    <submittedName>
        <fullName evidence="2">Uncharacterized protein</fullName>
    </submittedName>
</protein>
<gene>
    <name evidence="2" type="ORF">NCTC10926_00391</name>
    <name evidence="1" type="ORF">NCTC11296_01486</name>
</gene>
<dbReference type="Proteomes" id="UP000254620">
    <property type="component" value="Unassembled WGS sequence"/>
</dbReference>
<name>A0A380X2X9_AVIPA</name>
<evidence type="ECO:0000313" key="4">
    <source>
        <dbReference type="Proteomes" id="UP000254620"/>
    </source>
</evidence>
<evidence type="ECO:0000313" key="3">
    <source>
        <dbReference type="Proteomes" id="UP000254465"/>
    </source>
</evidence>
<accession>A0A380X2X9</accession>
<proteinExistence type="predicted"/>